<dbReference type="EMBL" id="PVYX01000001">
    <property type="protein sequence ID" value="PRX57205.1"/>
    <property type="molecule type" value="Genomic_DNA"/>
</dbReference>
<keyword evidence="1" id="KW-0472">Membrane</keyword>
<feature type="transmembrane region" description="Helical" evidence="1">
    <location>
        <begin position="133"/>
        <end position="157"/>
    </location>
</feature>
<evidence type="ECO:0000256" key="1">
    <source>
        <dbReference type="SAM" id="Phobius"/>
    </source>
</evidence>
<evidence type="ECO:0000313" key="3">
    <source>
        <dbReference type="Proteomes" id="UP000237640"/>
    </source>
</evidence>
<keyword evidence="1" id="KW-0812">Transmembrane</keyword>
<accession>A0A2T0MI39</accession>
<gene>
    <name evidence="2" type="ORF">CLV81_1208</name>
</gene>
<dbReference type="OrthoDB" id="798769at2"/>
<keyword evidence="3" id="KW-1185">Reference proteome</keyword>
<protein>
    <recommendedName>
        <fullName evidence="4">Type IV leader peptidase family protein</fullName>
    </recommendedName>
</protein>
<keyword evidence="1" id="KW-1133">Transmembrane helix</keyword>
<dbReference type="RefSeq" id="WP_106144113.1">
    <property type="nucleotide sequence ID" value="NZ_PVYX01000001.1"/>
</dbReference>
<feature type="transmembrane region" description="Helical" evidence="1">
    <location>
        <begin position="23"/>
        <end position="41"/>
    </location>
</feature>
<sequence>MVLQLFTMLGITVIVFQDLKQRMVHWVLFPLLGVFLAALYLRQTSFINYAANVGSNIILVCALIFLLWVYTKILRRQDFLNASLGLGDILFLCAFALGFPTVTFIVLLAFSLCFSVLAFVVLNYFVNAKTVPLAGFMGLFLLGILLLSNIPGLISLYHI</sequence>
<evidence type="ECO:0008006" key="4">
    <source>
        <dbReference type="Google" id="ProtNLM"/>
    </source>
</evidence>
<evidence type="ECO:0000313" key="2">
    <source>
        <dbReference type="EMBL" id="PRX57205.1"/>
    </source>
</evidence>
<proteinExistence type="predicted"/>
<feature type="transmembrane region" description="Helical" evidence="1">
    <location>
        <begin position="79"/>
        <end position="99"/>
    </location>
</feature>
<organism evidence="2 3">
    <name type="scientific">Flagellimonas meridianipacifica</name>
    <dbReference type="NCBI Taxonomy" id="1080225"/>
    <lineage>
        <taxon>Bacteria</taxon>
        <taxon>Pseudomonadati</taxon>
        <taxon>Bacteroidota</taxon>
        <taxon>Flavobacteriia</taxon>
        <taxon>Flavobacteriales</taxon>
        <taxon>Flavobacteriaceae</taxon>
        <taxon>Flagellimonas</taxon>
    </lineage>
</organism>
<feature type="transmembrane region" description="Helical" evidence="1">
    <location>
        <begin position="105"/>
        <end position="126"/>
    </location>
</feature>
<feature type="transmembrane region" description="Helical" evidence="1">
    <location>
        <begin position="47"/>
        <end position="70"/>
    </location>
</feature>
<reference evidence="2 3" key="1">
    <citation type="submission" date="2018-03" db="EMBL/GenBank/DDBJ databases">
        <title>Genomic Encyclopedia of Archaeal and Bacterial Type Strains, Phase II (KMG-II): from individual species to whole genera.</title>
        <authorList>
            <person name="Goeker M."/>
        </authorList>
    </citation>
    <scope>NUCLEOTIDE SEQUENCE [LARGE SCALE GENOMIC DNA]</scope>
    <source>
        <strain evidence="2 3">DSM 25027</strain>
    </source>
</reference>
<dbReference type="Proteomes" id="UP000237640">
    <property type="component" value="Unassembled WGS sequence"/>
</dbReference>
<comment type="caution">
    <text evidence="2">The sequence shown here is derived from an EMBL/GenBank/DDBJ whole genome shotgun (WGS) entry which is preliminary data.</text>
</comment>
<dbReference type="AlphaFoldDB" id="A0A2T0MI39"/>
<name>A0A2T0MI39_9FLAO</name>